<sequence>MLAQKAITFCLVVLKIRALPVPNPENHLIGLGGMWDGGAGKRIAYAPEVLAADFDETLGFLSARRPRKSEGQSDY</sequence>
<comment type="caution">
    <text evidence="2">The sequence shown here is derived from an EMBL/GenBank/DDBJ whole genome shotgun (WGS) entry which is preliminary data.</text>
</comment>
<organism evidence="2 3">
    <name type="scientific">Akanthomyces muscarius</name>
    <name type="common">Entomopathogenic fungus</name>
    <name type="synonym">Lecanicillium muscarium</name>
    <dbReference type="NCBI Taxonomy" id="2231603"/>
    <lineage>
        <taxon>Eukaryota</taxon>
        <taxon>Fungi</taxon>
        <taxon>Dikarya</taxon>
        <taxon>Ascomycota</taxon>
        <taxon>Pezizomycotina</taxon>
        <taxon>Sordariomycetes</taxon>
        <taxon>Hypocreomycetidae</taxon>
        <taxon>Hypocreales</taxon>
        <taxon>Cordycipitaceae</taxon>
        <taxon>Akanthomyces</taxon>
    </lineage>
</organism>
<evidence type="ECO:0000313" key="2">
    <source>
        <dbReference type="EMBL" id="KAJ4150128.1"/>
    </source>
</evidence>
<protein>
    <submittedName>
        <fullName evidence="2">Uncharacterized protein</fullName>
    </submittedName>
</protein>
<reference evidence="2" key="1">
    <citation type="journal article" date="2023" name="Access Microbiol">
        <title>De-novo genome assembly for Akanthomyces muscarius, a biocontrol agent of insect agricultural pests.</title>
        <authorList>
            <person name="Erdos Z."/>
            <person name="Studholme D.J."/>
            <person name="Raymond B."/>
            <person name="Sharma M."/>
        </authorList>
    </citation>
    <scope>NUCLEOTIDE SEQUENCE</scope>
    <source>
        <strain evidence="2">Ve6</strain>
    </source>
</reference>
<evidence type="ECO:0000256" key="1">
    <source>
        <dbReference type="SAM" id="SignalP"/>
    </source>
</evidence>
<dbReference type="Proteomes" id="UP001144673">
    <property type="component" value="Chromosome 4"/>
</dbReference>
<proteinExistence type="predicted"/>
<evidence type="ECO:0000313" key="3">
    <source>
        <dbReference type="Proteomes" id="UP001144673"/>
    </source>
</evidence>
<dbReference type="GeneID" id="80898052"/>
<keyword evidence="3" id="KW-1185">Reference proteome</keyword>
<feature type="signal peptide" evidence="1">
    <location>
        <begin position="1"/>
        <end position="18"/>
    </location>
</feature>
<dbReference type="AlphaFoldDB" id="A0A9W8QAP1"/>
<feature type="chain" id="PRO_5040912799" evidence="1">
    <location>
        <begin position="19"/>
        <end position="75"/>
    </location>
</feature>
<keyword evidence="1" id="KW-0732">Signal</keyword>
<name>A0A9W8QAP1_AKAMU</name>
<accession>A0A9W8QAP1</accession>
<dbReference type="RefSeq" id="XP_056051842.1">
    <property type="nucleotide sequence ID" value="XM_056199943.1"/>
</dbReference>
<dbReference type="EMBL" id="JAJHUN010000009">
    <property type="protein sequence ID" value="KAJ4150128.1"/>
    <property type="molecule type" value="Genomic_DNA"/>
</dbReference>
<dbReference type="KEGG" id="amus:LMH87_010893"/>
<gene>
    <name evidence="2" type="ORF">LMH87_010893</name>
</gene>